<evidence type="ECO:0000313" key="2">
    <source>
        <dbReference type="EMBL" id="KIO13774.1"/>
    </source>
</evidence>
<evidence type="ECO:0000256" key="1">
    <source>
        <dbReference type="SAM" id="Phobius"/>
    </source>
</evidence>
<dbReference type="Proteomes" id="UP000054217">
    <property type="component" value="Unassembled WGS sequence"/>
</dbReference>
<dbReference type="SUPFAM" id="SSF51338">
    <property type="entry name" value="Composite domain of metallo-dependent hydrolases"/>
    <property type="match status" value="1"/>
</dbReference>
<dbReference type="GO" id="GO:0006145">
    <property type="term" value="P:purine nucleobase catabolic process"/>
    <property type="evidence" value="ECO:0007669"/>
    <property type="project" value="TreeGrafter"/>
</dbReference>
<keyword evidence="3" id="KW-1185">Reference proteome</keyword>
<reference evidence="2 3" key="1">
    <citation type="submission" date="2014-04" db="EMBL/GenBank/DDBJ databases">
        <authorList>
            <consortium name="DOE Joint Genome Institute"/>
            <person name="Kuo A."/>
            <person name="Kohler A."/>
            <person name="Costa M.D."/>
            <person name="Nagy L.G."/>
            <person name="Floudas D."/>
            <person name="Copeland A."/>
            <person name="Barry K.W."/>
            <person name="Cichocki N."/>
            <person name="Veneault-Fourrey C."/>
            <person name="LaButti K."/>
            <person name="Lindquist E.A."/>
            <person name="Lipzen A."/>
            <person name="Lundell T."/>
            <person name="Morin E."/>
            <person name="Murat C."/>
            <person name="Sun H."/>
            <person name="Tunlid A."/>
            <person name="Henrissat B."/>
            <person name="Grigoriev I.V."/>
            <person name="Hibbett D.S."/>
            <person name="Martin F."/>
            <person name="Nordberg H.P."/>
            <person name="Cantor M.N."/>
            <person name="Hua S.X."/>
        </authorList>
    </citation>
    <scope>NUCLEOTIDE SEQUENCE [LARGE SCALE GENOMIC DNA]</scope>
    <source>
        <strain evidence="2 3">Marx 270</strain>
    </source>
</reference>
<dbReference type="InterPro" id="IPR050138">
    <property type="entry name" value="DHOase/Allantoinase_Hydrolase"/>
</dbReference>
<sequence>MAIYKWPAADGRSRRWSRIYLLVLCAALYYYYSGSAAFQLANYRPLDPETLAKRERIIAQCRYTRTPAGPPRNFHSRDHSDRYVPDTKPTLIKNARIWTGGQNGTEIVQGDLLLQKGLIRAVGNFPLHFLENFQLEVVDAHGAWVTPGLVDLHSHLGVGSAPDLTGADDTNSYKAPILPWLRSLDGLNTHDEGYELARSGGVTTAQILPGSANDIGGQGFVIKLRQVKERSPTAMLVEPPFTLNGTYFDHDLPPRWRHMKHACGENPSSAYSMTRMDSGWEFRLAYESARKLRDAQDKFCSKVEAGLWSGLGDFPEDLQWEALVDVLRGKVKLSVHCYEAVDLDMIVRLTNEFHFPVASFHHAGETYLVPDLLKKTWGGAPSIALFAANFRKKREAYRGSEFAPRILTSHGLSVVMKSDHPVVNSRYLLHEAALAHYYGLPENVALLSVTVNPANAMGLGHRLGRIQEGELWSRCCDIYCNSDVVIWDSHPLSLGATPLQVFIDGIRQFQTPHVSVKPPFAQRCPDTPKFDKEATEAFEYEGLPPLTPKSAQRAVFIDVGGVYTRSNGELAIHQNPEVVVAHSGKIVCAGTRMTCSEFLNDEIVIIDLEGGVIVPGYTSYGSPLGLTEIRLEPSTNDGRVYNPLARDPPAIIGDTLIRAIDGLQFEGRNMLLAYRGGVTASIVAPSGDFVQGVSTAFSLGAHHLLENATIKSDVALHVSITMNGAQSVSTQIAALRHLLFGTGGDEMLERVRNGRSTLVVDVNNADIMATLLRLKAEYENRTSKTLRLTFAGASESHLLANEIASAGVSVIVTQPKPFPDTWDERRILPGPPLTADSLVSVLLAAGVNVGVGLTNEFEARHLRFEASRVVLSANGSIDLATALKLVTTNLEKALGIHDTMPQDLVAYPGGHVFDFEGKAVAVISEQLGRIDLFV</sequence>
<dbReference type="InterPro" id="IPR011059">
    <property type="entry name" value="Metal-dep_hydrolase_composite"/>
</dbReference>
<evidence type="ECO:0000313" key="3">
    <source>
        <dbReference type="Proteomes" id="UP000054217"/>
    </source>
</evidence>
<organism evidence="2 3">
    <name type="scientific">Pisolithus tinctorius Marx 270</name>
    <dbReference type="NCBI Taxonomy" id="870435"/>
    <lineage>
        <taxon>Eukaryota</taxon>
        <taxon>Fungi</taxon>
        <taxon>Dikarya</taxon>
        <taxon>Basidiomycota</taxon>
        <taxon>Agaricomycotina</taxon>
        <taxon>Agaricomycetes</taxon>
        <taxon>Agaricomycetidae</taxon>
        <taxon>Boletales</taxon>
        <taxon>Sclerodermatineae</taxon>
        <taxon>Pisolithaceae</taxon>
        <taxon>Pisolithus</taxon>
    </lineage>
</organism>
<keyword evidence="1" id="KW-0472">Membrane</keyword>
<dbReference type="PANTHER" id="PTHR43668">
    <property type="entry name" value="ALLANTOINASE"/>
    <property type="match status" value="1"/>
</dbReference>
<accession>A0A0C3PXP1</accession>
<reference evidence="3" key="2">
    <citation type="submission" date="2015-01" db="EMBL/GenBank/DDBJ databases">
        <title>Evolutionary Origins and Diversification of the Mycorrhizal Mutualists.</title>
        <authorList>
            <consortium name="DOE Joint Genome Institute"/>
            <consortium name="Mycorrhizal Genomics Consortium"/>
            <person name="Kohler A."/>
            <person name="Kuo A."/>
            <person name="Nagy L.G."/>
            <person name="Floudas D."/>
            <person name="Copeland A."/>
            <person name="Barry K.W."/>
            <person name="Cichocki N."/>
            <person name="Veneault-Fourrey C."/>
            <person name="LaButti K."/>
            <person name="Lindquist E.A."/>
            <person name="Lipzen A."/>
            <person name="Lundell T."/>
            <person name="Morin E."/>
            <person name="Murat C."/>
            <person name="Riley R."/>
            <person name="Ohm R."/>
            <person name="Sun H."/>
            <person name="Tunlid A."/>
            <person name="Henrissat B."/>
            <person name="Grigoriev I.V."/>
            <person name="Hibbett D.S."/>
            <person name="Martin F."/>
        </authorList>
    </citation>
    <scope>NUCLEOTIDE SEQUENCE [LARGE SCALE GENOMIC DNA]</scope>
    <source>
        <strain evidence="3">Marx 270</strain>
    </source>
</reference>
<protein>
    <recommendedName>
        <fullName evidence="4">Amidohydrolase-related domain-containing protein</fullName>
    </recommendedName>
</protein>
<dbReference type="AlphaFoldDB" id="A0A0C3PXP1"/>
<dbReference type="EMBL" id="KN831946">
    <property type="protein sequence ID" value="KIO13774.1"/>
    <property type="molecule type" value="Genomic_DNA"/>
</dbReference>
<gene>
    <name evidence="2" type="ORF">M404DRAFT_953740</name>
</gene>
<keyword evidence="1" id="KW-1133">Transmembrane helix</keyword>
<dbReference type="OrthoDB" id="10258955at2759"/>
<dbReference type="GO" id="GO:0005737">
    <property type="term" value="C:cytoplasm"/>
    <property type="evidence" value="ECO:0007669"/>
    <property type="project" value="TreeGrafter"/>
</dbReference>
<keyword evidence="1" id="KW-0812">Transmembrane</keyword>
<dbReference type="HOGENOM" id="CLU_006273_0_0_1"/>
<dbReference type="STRING" id="870435.A0A0C3PXP1"/>
<dbReference type="GO" id="GO:0004038">
    <property type="term" value="F:allantoinase activity"/>
    <property type="evidence" value="ECO:0007669"/>
    <property type="project" value="TreeGrafter"/>
</dbReference>
<evidence type="ECO:0008006" key="4">
    <source>
        <dbReference type="Google" id="ProtNLM"/>
    </source>
</evidence>
<dbReference type="InParanoid" id="A0A0C3PXP1"/>
<dbReference type="Gene3D" id="3.20.20.140">
    <property type="entry name" value="Metal-dependent hydrolases"/>
    <property type="match status" value="2"/>
</dbReference>
<dbReference type="InterPro" id="IPR032466">
    <property type="entry name" value="Metal_Hydrolase"/>
</dbReference>
<feature type="transmembrane region" description="Helical" evidence="1">
    <location>
        <begin position="20"/>
        <end position="41"/>
    </location>
</feature>
<dbReference type="SUPFAM" id="SSF51556">
    <property type="entry name" value="Metallo-dependent hydrolases"/>
    <property type="match status" value="1"/>
</dbReference>
<proteinExistence type="predicted"/>
<name>A0A0C3PXP1_PISTI</name>
<dbReference type="PANTHER" id="PTHR43668:SF5">
    <property type="entry name" value="AMIDOHYDROLASE 3 DOMAIN-CONTAINING PROTEIN"/>
    <property type="match status" value="1"/>
</dbReference>